<evidence type="ECO:0000313" key="1">
    <source>
        <dbReference type="EMBL" id="SVB06697.1"/>
    </source>
</evidence>
<dbReference type="EMBL" id="UINC01027444">
    <property type="protein sequence ID" value="SVB06697.1"/>
    <property type="molecule type" value="Genomic_DNA"/>
</dbReference>
<reference evidence="1" key="1">
    <citation type="submission" date="2018-05" db="EMBL/GenBank/DDBJ databases">
        <authorList>
            <person name="Lanie J.A."/>
            <person name="Ng W.-L."/>
            <person name="Kazmierczak K.M."/>
            <person name="Andrzejewski T.M."/>
            <person name="Davidsen T.M."/>
            <person name="Wayne K.J."/>
            <person name="Tettelin H."/>
            <person name="Glass J.I."/>
            <person name="Rusch D."/>
            <person name="Podicherti R."/>
            <person name="Tsui H.-C.T."/>
            <person name="Winkler M.E."/>
        </authorList>
    </citation>
    <scope>NUCLEOTIDE SEQUENCE</scope>
</reference>
<protein>
    <submittedName>
        <fullName evidence="1">Uncharacterized protein</fullName>
    </submittedName>
</protein>
<accession>A0A382B0E4</accession>
<name>A0A382B0E4_9ZZZZ</name>
<sequence length="98" mass="11317">MKSYIQGLITGGVLVFTSLVLIGAQQKAPNIYVTEKEFYEIIDAVINDQNFDKKLFEIQKNKSNNRFNKIIDYLNDKFGDDLSITKEFIDLYNNTITL</sequence>
<organism evidence="1">
    <name type="scientific">marine metagenome</name>
    <dbReference type="NCBI Taxonomy" id="408172"/>
    <lineage>
        <taxon>unclassified sequences</taxon>
        <taxon>metagenomes</taxon>
        <taxon>ecological metagenomes</taxon>
    </lineage>
</organism>
<dbReference type="AlphaFoldDB" id="A0A382B0E4"/>
<gene>
    <name evidence="1" type="ORF">METZ01_LOCUS159551</name>
</gene>
<proteinExistence type="predicted"/>